<dbReference type="Gene3D" id="3.10.180.10">
    <property type="entry name" value="2,3-Dihydroxybiphenyl 1,2-Dioxygenase, domain 1"/>
    <property type="match status" value="2"/>
</dbReference>
<reference evidence="2" key="1">
    <citation type="submission" date="2022-06" db="EMBL/GenBank/DDBJ databases">
        <title>Ornithinimicrobium JY.X270.</title>
        <authorList>
            <person name="Huang Y."/>
        </authorList>
    </citation>
    <scope>NUCLEOTIDE SEQUENCE</scope>
    <source>
        <strain evidence="2">JY.X270</strain>
    </source>
</reference>
<dbReference type="EMBL" id="CP099490">
    <property type="protein sequence ID" value="USQ77525.1"/>
    <property type="molecule type" value="Genomic_DNA"/>
</dbReference>
<gene>
    <name evidence="2" type="ORF">NF557_06350</name>
</gene>
<dbReference type="InterPro" id="IPR041581">
    <property type="entry name" value="Glyoxalase_6"/>
</dbReference>
<protein>
    <recommendedName>
        <fullName evidence="1">Glyoxalase-like domain-containing protein</fullName>
    </recommendedName>
</protein>
<evidence type="ECO:0000313" key="2">
    <source>
        <dbReference type="EMBL" id="USQ77525.1"/>
    </source>
</evidence>
<accession>A0ABY4YMM9</accession>
<sequence>MTDPPSALTAQEFQLSGGVDDWRVLGGGAVAWFDAPSHRAGADLMGAITELAGGRDALAPHLDLRARGLRVRIPASPDGLDTADVVLARSISEAARERGLSADPAHLQDVHLTIDALHAEEVLPFWQAALGYERRAPDDLVDPLRRQPPIWFQQQDAPRPLRNRIHVDAVSTQPTAFAALAAVQSQGASSVAEHGYYATVADAEGNEVDLLPLPEEADRWGGAETEDWRLVFAGLACYPTSAPRQGAELAAVVAALADDAGLPLGIDLRPGLVTIATGKDDWEVEEGYQPLAARVQEAAHAMGLAADVRLPRFLQVVIDAVDIRAVREFWRVVLGYEEDPRADVTDIVDPRQLSMPFVFQNLDSTDEARRAQRNRIHIDLFVPDDQARARIDAGLAAGGRIVYDDEAPEWWTLADPEGNEVDIAVSVGREEIWRAADST</sequence>
<proteinExistence type="predicted"/>
<dbReference type="RefSeq" id="WP_252622738.1">
    <property type="nucleotide sequence ID" value="NZ_CP099490.1"/>
</dbReference>
<dbReference type="PANTHER" id="PTHR35908:SF1">
    <property type="entry name" value="CONSERVED PROTEIN"/>
    <property type="match status" value="1"/>
</dbReference>
<evidence type="ECO:0000259" key="1">
    <source>
        <dbReference type="Pfam" id="PF18029"/>
    </source>
</evidence>
<dbReference type="Pfam" id="PF18029">
    <property type="entry name" value="Glyoxalase_6"/>
    <property type="match status" value="2"/>
</dbReference>
<dbReference type="CDD" id="cd06587">
    <property type="entry name" value="VOC"/>
    <property type="match status" value="1"/>
</dbReference>
<dbReference type="PANTHER" id="PTHR35908">
    <property type="entry name" value="HYPOTHETICAL FUSION PROTEIN"/>
    <property type="match status" value="1"/>
</dbReference>
<dbReference type="InterPro" id="IPR029068">
    <property type="entry name" value="Glyas_Bleomycin-R_OHBP_Dase"/>
</dbReference>
<keyword evidence="3" id="KW-1185">Reference proteome</keyword>
<feature type="domain" description="Glyoxalase-like" evidence="1">
    <location>
        <begin position="112"/>
        <end position="210"/>
    </location>
</feature>
<feature type="domain" description="Glyoxalase-like" evidence="1">
    <location>
        <begin position="315"/>
        <end position="423"/>
    </location>
</feature>
<evidence type="ECO:0000313" key="3">
    <source>
        <dbReference type="Proteomes" id="UP001056535"/>
    </source>
</evidence>
<dbReference type="SUPFAM" id="SSF54593">
    <property type="entry name" value="Glyoxalase/Bleomycin resistance protein/Dihydroxybiphenyl dioxygenase"/>
    <property type="match status" value="1"/>
</dbReference>
<name>A0ABY4YMM9_9MICO</name>
<organism evidence="2 3">
    <name type="scientific">Ornithinimicrobium cryptoxanthini</name>
    <dbReference type="NCBI Taxonomy" id="2934161"/>
    <lineage>
        <taxon>Bacteria</taxon>
        <taxon>Bacillati</taxon>
        <taxon>Actinomycetota</taxon>
        <taxon>Actinomycetes</taxon>
        <taxon>Micrococcales</taxon>
        <taxon>Ornithinimicrobiaceae</taxon>
        <taxon>Ornithinimicrobium</taxon>
    </lineage>
</organism>
<dbReference type="Proteomes" id="UP001056535">
    <property type="component" value="Chromosome"/>
</dbReference>